<evidence type="ECO:0000313" key="5">
    <source>
        <dbReference type="RefSeq" id="XP_017774558.1"/>
    </source>
</evidence>
<evidence type="ECO:0000313" key="4">
    <source>
        <dbReference type="Proteomes" id="UP000695000"/>
    </source>
</evidence>
<evidence type="ECO:0000256" key="2">
    <source>
        <dbReference type="ARBA" id="ARBA00022679"/>
    </source>
</evidence>
<dbReference type="PANTHER" id="PTHR11783">
    <property type="entry name" value="SULFOTRANSFERASE SULT"/>
    <property type="match status" value="1"/>
</dbReference>
<organism evidence="4 5">
    <name type="scientific">Nicrophorus vespilloides</name>
    <name type="common">Boreal carrion beetle</name>
    <dbReference type="NCBI Taxonomy" id="110193"/>
    <lineage>
        <taxon>Eukaryota</taxon>
        <taxon>Metazoa</taxon>
        <taxon>Ecdysozoa</taxon>
        <taxon>Arthropoda</taxon>
        <taxon>Hexapoda</taxon>
        <taxon>Insecta</taxon>
        <taxon>Pterygota</taxon>
        <taxon>Neoptera</taxon>
        <taxon>Endopterygota</taxon>
        <taxon>Coleoptera</taxon>
        <taxon>Polyphaga</taxon>
        <taxon>Staphyliniformia</taxon>
        <taxon>Silphidae</taxon>
        <taxon>Nicrophorinae</taxon>
        <taxon>Nicrophorus</taxon>
    </lineage>
</organism>
<dbReference type="SUPFAM" id="SSF52540">
    <property type="entry name" value="P-loop containing nucleoside triphosphate hydrolases"/>
    <property type="match status" value="1"/>
</dbReference>
<evidence type="ECO:0000259" key="3">
    <source>
        <dbReference type="Pfam" id="PF00685"/>
    </source>
</evidence>
<reference evidence="5" key="1">
    <citation type="submission" date="2025-08" db="UniProtKB">
        <authorList>
            <consortium name="RefSeq"/>
        </authorList>
    </citation>
    <scope>IDENTIFICATION</scope>
    <source>
        <tissue evidence="5">Whole Larva</tissue>
    </source>
</reference>
<keyword evidence="4" id="KW-1185">Reference proteome</keyword>
<dbReference type="GeneID" id="108561224"/>
<evidence type="ECO:0000256" key="1">
    <source>
        <dbReference type="ARBA" id="ARBA00005771"/>
    </source>
</evidence>
<accession>A0ABM1MJ08</accession>
<dbReference type="Pfam" id="PF00685">
    <property type="entry name" value="Sulfotransfer_1"/>
    <property type="match status" value="1"/>
</dbReference>
<keyword evidence="2" id="KW-0808">Transferase</keyword>
<dbReference type="InterPro" id="IPR027417">
    <property type="entry name" value="P-loop_NTPase"/>
</dbReference>
<name>A0ABM1MJ08_NICVS</name>
<dbReference type="InterPro" id="IPR000863">
    <property type="entry name" value="Sulfotransferase_dom"/>
</dbReference>
<dbReference type="RefSeq" id="XP_017774558.1">
    <property type="nucleotide sequence ID" value="XM_017919069.1"/>
</dbReference>
<gene>
    <name evidence="5" type="primary">LOC108561224</name>
</gene>
<feature type="domain" description="Sulfotransferase" evidence="3">
    <location>
        <begin position="58"/>
        <end position="319"/>
    </location>
</feature>
<dbReference type="Gene3D" id="3.40.50.300">
    <property type="entry name" value="P-loop containing nucleotide triphosphate hydrolases"/>
    <property type="match status" value="1"/>
</dbReference>
<dbReference type="Proteomes" id="UP000695000">
    <property type="component" value="Unplaced"/>
</dbReference>
<comment type="similarity">
    <text evidence="1">Belongs to the sulfotransferase 1 family.</text>
</comment>
<protein>
    <submittedName>
        <fullName evidence="5">Sulfotransferase 1C2-like</fullName>
    </submittedName>
</protein>
<proteinExistence type="inferred from homology"/>
<sequence length="323" mass="37437">MSDVRFKKEALTGPHADALDKAFGAKNSFWKFTPGNLLMPSFFEDIAGQILDASVREDDVWLISYPRTGSTWTQEMVWLIGNELDFEQARKTIQQLRAPMIELSTYFAEYTNFIAGYGNSVEIVENWPTPRFIKTHLPVEFLPTQMHKVKPKIIYVARHPKDLCVSYYHHCQLMHHMDIGFEEFAELFINDTVPLGAVFDHYLGYWAMRDDPNVLFIMYEDLKKDTGAGIRRIAEFMEKSLSDDEVDKLEDFLSVENMRKNPGCNMAPILDSLMGENYLEKTGKSFIRKGKVGDWKTHMSPDLSRRFDEWIRRKTEGTGLSFD</sequence>